<dbReference type="Gene3D" id="3.40.630.30">
    <property type="match status" value="1"/>
</dbReference>
<organism evidence="5 6">
    <name type="scientific">Brachybacterium avium</name>
    <dbReference type="NCBI Taxonomy" id="2017485"/>
    <lineage>
        <taxon>Bacteria</taxon>
        <taxon>Bacillati</taxon>
        <taxon>Actinomycetota</taxon>
        <taxon>Actinomycetes</taxon>
        <taxon>Micrococcales</taxon>
        <taxon>Dermabacteraceae</taxon>
        <taxon>Brachybacterium</taxon>
    </lineage>
</organism>
<name>A0A220UB88_9MICO</name>
<keyword evidence="6" id="KW-1185">Reference proteome</keyword>
<reference evidence="6" key="1">
    <citation type="submission" date="2017-07" db="EMBL/GenBank/DDBJ databases">
        <title>Brachybacterium sp. VR2415.</title>
        <authorList>
            <person name="Tak E.J."/>
            <person name="Bae J.-W."/>
        </authorList>
    </citation>
    <scope>NUCLEOTIDE SEQUENCE [LARGE SCALE GENOMIC DNA]</scope>
    <source>
        <strain evidence="6">VR2415</strain>
    </source>
</reference>
<dbReference type="GO" id="GO:0016747">
    <property type="term" value="F:acyltransferase activity, transferring groups other than amino-acyl groups"/>
    <property type="evidence" value="ECO:0007669"/>
    <property type="project" value="InterPro"/>
</dbReference>
<evidence type="ECO:0000313" key="6">
    <source>
        <dbReference type="Proteomes" id="UP000198398"/>
    </source>
</evidence>
<dbReference type="KEGG" id="brv:CFK39_04480"/>
<gene>
    <name evidence="5" type="ORF">CFK39_04480</name>
</gene>
<accession>A0A220UB88</accession>
<comment type="similarity">
    <text evidence="3">Belongs to the acetyltransferase family. RimJ subfamily.</text>
</comment>
<dbReference type="Pfam" id="PF13302">
    <property type="entry name" value="Acetyltransf_3"/>
    <property type="match status" value="1"/>
</dbReference>
<dbReference type="Proteomes" id="UP000198398">
    <property type="component" value="Chromosome"/>
</dbReference>
<dbReference type="PANTHER" id="PTHR43792:SF8">
    <property type="entry name" value="[RIBOSOMAL PROTEIN US5]-ALANINE N-ACETYLTRANSFERASE"/>
    <property type="match status" value="1"/>
</dbReference>
<protein>
    <submittedName>
        <fullName evidence="5">GNAT family N-acetyltransferase</fullName>
    </submittedName>
</protein>
<sequence length="188" mass="19865">MTSSDPCPSTDGHRLRSACPADAPAVLDAYRSAPDMARQGTVATLEQAREQLDWLLAEGRRAIAVVDAADSLCGLVALSIDAENRSGWFFYWLHAAHRGQGLAARAAASVADRALLPSADGGWGLERLELGHRANNPASGAVARAAGFVHEGIERGKFLLAGERVDVLTYGRLITDPSPATPGLPWQA</sequence>
<evidence type="ECO:0000256" key="1">
    <source>
        <dbReference type="ARBA" id="ARBA00022679"/>
    </source>
</evidence>
<dbReference type="RefSeq" id="WP_089064449.1">
    <property type="nucleotide sequence ID" value="NZ_CP022316.1"/>
</dbReference>
<dbReference type="EMBL" id="CP022316">
    <property type="protein sequence ID" value="ASK65206.1"/>
    <property type="molecule type" value="Genomic_DNA"/>
</dbReference>
<evidence type="ECO:0000313" key="5">
    <source>
        <dbReference type="EMBL" id="ASK65206.1"/>
    </source>
</evidence>
<evidence type="ECO:0000256" key="2">
    <source>
        <dbReference type="ARBA" id="ARBA00023315"/>
    </source>
</evidence>
<keyword evidence="1 5" id="KW-0808">Transferase</keyword>
<dbReference type="InterPro" id="IPR000182">
    <property type="entry name" value="GNAT_dom"/>
</dbReference>
<dbReference type="InterPro" id="IPR016181">
    <property type="entry name" value="Acyl_CoA_acyltransferase"/>
</dbReference>
<dbReference type="AlphaFoldDB" id="A0A220UB88"/>
<dbReference type="OrthoDB" id="2061990at2"/>
<keyword evidence="2" id="KW-0012">Acyltransferase</keyword>
<dbReference type="PANTHER" id="PTHR43792">
    <property type="entry name" value="GNAT FAMILY, PUTATIVE (AFU_ORTHOLOGUE AFUA_3G00765)-RELATED-RELATED"/>
    <property type="match status" value="1"/>
</dbReference>
<evidence type="ECO:0000259" key="4">
    <source>
        <dbReference type="PROSITE" id="PS51186"/>
    </source>
</evidence>
<feature type="domain" description="N-acetyltransferase" evidence="4">
    <location>
        <begin position="13"/>
        <end position="175"/>
    </location>
</feature>
<evidence type="ECO:0000256" key="3">
    <source>
        <dbReference type="ARBA" id="ARBA00038502"/>
    </source>
</evidence>
<proteinExistence type="inferred from homology"/>
<dbReference type="InterPro" id="IPR051531">
    <property type="entry name" value="N-acetyltransferase"/>
</dbReference>
<dbReference type="PROSITE" id="PS51186">
    <property type="entry name" value="GNAT"/>
    <property type="match status" value="1"/>
</dbReference>
<dbReference type="SUPFAM" id="SSF55729">
    <property type="entry name" value="Acyl-CoA N-acyltransferases (Nat)"/>
    <property type="match status" value="1"/>
</dbReference>